<dbReference type="SUPFAM" id="SSF52540">
    <property type="entry name" value="P-loop containing nucleoside triphosphate hydrolases"/>
    <property type="match status" value="1"/>
</dbReference>
<dbReference type="Pfam" id="PF00270">
    <property type="entry name" value="DEAD"/>
    <property type="match status" value="1"/>
</dbReference>
<dbReference type="SMART" id="SM00487">
    <property type="entry name" value="DEXDc"/>
    <property type="match status" value="1"/>
</dbReference>
<dbReference type="InterPro" id="IPR027417">
    <property type="entry name" value="P-loop_NTPase"/>
</dbReference>
<dbReference type="OrthoDB" id="5575at2759"/>
<dbReference type="PANTHER" id="PTHR47835">
    <property type="entry name" value="HFM1, ATP DEPENDENT DNA HELICASE HOMOLOG"/>
    <property type="match status" value="1"/>
</dbReference>
<dbReference type="InterPro" id="IPR014001">
    <property type="entry name" value="Helicase_ATP-bd"/>
</dbReference>
<dbReference type="GO" id="GO:0005524">
    <property type="term" value="F:ATP binding"/>
    <property type="evidence" value="ECO:0007669"/>
    <property type="project" value="UniProtKB-KW"/>
</dbReference>
<dbReference type="InterPro" id="IPR036388">
    <property type="entry name" value="WH-like_DNA-bd_sf"/>
</dbReference>
<dbReference type="GO" id="GO:0003676">
    <property type="term" value="F:nucleic acid binding"/>
    <property type="evidence" value="ECO:0007669"/>
    <property type="project" value="InterPro"/>
</dbReference>
<proteinExistence type="inferred from homology"/>
<dbReference type="InterPro" id="IPR001650">
    <property type="entry name" value="Helicase_C-like"/>
</dbReference>
<evidence type="ECO:0000256" key="3">
    <source>
        <dbReference type="ARBA" id="ARBA00022840"/>
    </source>
</evidence>
<evidence type="ECO:0000259" key="5">
    <source>
        <dbReference type="PROSITE" id="PS51194"/>
    </source>
</evidence>
<reference evidence="7" key="1">
    <citation type="submission" date="2016-11" db="EMBL/GenBank/DDBJ databases">
        <authorList>
            <person name="Guldener U."/>
        </authorList>
    </citation>
    <scope>NUCLEOTIDE SEQUENCE [LARGE SCALE GENOMIC DNA]</scope>
</reference>
<evidence type="ECO:0000256" key="1">
    <source>
        <dbReference type="ARBA" id="ARBA00010140"/>
    </source>
</evidence>
<dbReference type="SMART" id="SM00973">
    <property type="entry name" value="Sec63"/>
    <property type="match status" value="1"/>
</dbReference>
<dbReference type="EMBL" id="FQNF01000024">
    <property type="protein sequence ID" value="SGZ39462.1"/>
    <property type="molecule type" value="Genomic_DNA"/>
</dbReference>
<dbReference type="PANTHER" id="PTHR47835:SF3">
    <property type="entry name" value="HELICASE FOR MEIOSIS 1"/>
    <property type="match status" value="1"/>
</dbReference>
<evidence type="ECO:0000313" key="7">
    <source>
        <dbReference type="Proteomes" id="UP000183365"/>
    </source>
</evidence>
<dbReference type="SMART" id="SM00490">
    <property type="entry name" value="HELICc"/>
    <property type="match status" value="1"/>
</dbReference>
<keyword evidence="3" id="KW-0067">ATP-binding</keyword>
<dbReference type="InterPro" id="IPR011545">
    <property type="entry name" value="DEAD/DEAH_box_helicase_dom"/>
</dbReference>
<feature type="domain" description="Helicase C-terminal" evidence="5">
    <location>
        <begin position="342"/>
        <end position="519"/>
    </location>
</feature>
<evidence type="ECO:0000259" key="4">
    <source>
        <dbReference type="PROSITE" id="PS51192"/>
    </source>
</evidence>
<dbReference type="Gene3D" id="1.10.10.10">
    <property type="entry name" value="Winged helix-like DNA-binding domain superfamily/Winged helix DNA-binding domain"/>
    <property type="match status" value="1"/>
</dbReference>
<comment type="similarity">
    <text evidence="1">Belongs to the helicase family. SKI2 subfamily.</text>
</comment>
<dbReference type="Gene3D" id="3.40.50.300">
    <property type="entry name" value="P-loop containing nucleotide triphosphate hydrolases"/>
    <property type="match status" value="2"/>
</dbReference>
<organism evidence="6 7">
    <name type="scientific">Hanseniaspora guilliermondii</name>
    <dbReference type="NCBI Taxonomy" id="56406"/>
    <lineage>
        <taxon>Eukaryota</taxon>
        <taxon>Fungi</taxon>
        <taxon>Dikarya</taxon>
        <taxon>Ascomycota</taxon>
        <taxon>Saccharomycotina</taxon>
        <taxon>Saccharomycetes</taxon>
        <taxon>Saccharomycodales</taxon>
        <taxon>Saccharomycodaceae</taxon>
        <taxon>Hanseniaspora</taxon>
    </lineage>
</organism>
<dbReference type="InterPro" id="IPR004179">
    <property type="entry name" value="Sec63-dom"/>
</dbReference>
<name>A0A1L0FIN4_9ASCO</name>
<protein>
    <recommendedName>
        <fullName evidence="8">ATP-dependent DNA helicase MER3</fullName>
    </recommendedName>
</protein>
<evidence type="ECO:0000256" key="2">
    <source>
        <dbReference type="ARBA" id="ARBA00022741"/>
    </source>
</evidence>
<dbReference type="InterPro" id="IPR052247">
    <property type="entry name" value="Meiotic_Crossover_Helicase"/>
</dbReference>
<dbReference type="Pfam" id="PF00271">
    <property type="entry name" value="Helicase_C"/>
    <property type="match status" value="1"/>
</dbReference>
<dbReference type="GO" id="GO:0016787">
    <property type="term" value="F:hydrolase activity"/>
    <property type="evidence" value="ECO:0007669"/>
    <property type="project" value="UniProtKB-KW"/>
</dbReference>
<accession>A0A1L0FIN4</accession>
<evidence type="ECO:0000313" key="6">
    <source>
        <dbReference type="EMBL" id="SGZ39462.1"/>
    </source>
</evidence>
<dbReference type="Pfam" id="PF02889">
    <property type="entry name" value="Sec63"/>
    <property type="match status" value="1"/>
</dbReference>
<dbReference type="SUPFAM" id="SSF158702">
    <property type="entry name" value="Sec63 N-terminal domain-like"/>
    <property type="match status" value="1"/>
</dbReference>
<dbReference type="PROSITE" id="PS51192">
    <property type="entry name" value="HELICASE_ATP_BIND_1"/>
    <property type="match status" value="1"/>
</dbReference>
<dbReference type="Gene3D" id="1.10.3380.10">
    <property type="entry name" value="Sec63 N-terminal domain-like domain"/>
    <property type="match status" value="1"/>
</dbReference>
<keyword evidence="2" id="KW-0547">Nucleotide-binding</keyword>
<dbReference type="GO" id="GO:0051321">
    <property type="term" value="P:meiotic cell cycle"/>
    <property type="evidence" value="ECO:0007669"/>
    <property type="project" value="UniProtKB-KW"/>
</dbReference>
<dbReference type="VEuPathDB" id="FungiDB:HGUI_01662"/>
<dbReference type="Proteomes" id="UP000183365">
    <property type="component" value="Unassembled WGS sequence"/>
</dbReference>
<dbReference type="CDD" id="cd18795">
    <property type="entry name" value="SF2_C_Ski2"/>
    <property type="match status" value="1"/>
</dbReference>
<keyword evidence="7" id="KW-1185">Reference proteome</keyword>
<dbReference type="PROSITE" id="PS51194">
    <property type="entry name" value="HELICASE_CTER"/>
    <property type="match status" value="1"/>
</dbReference>
<evidence type="ECO:0008006" key="8">
    <source>
        <dbReference type="Google" id="ProtNLM"/>
    </source>
</evidence>
<gene>
    <name evidence="6" type="ORF">HGUI_01662</name>
</gene>
<dbReference type="GO" id="GO:0043138">
    <property type="term" value="F:3'-5' DNA helicase activity"/>
    <property type="evidence" value="ECO:0007669"/>
    <property type="project" value="UniProtKB-EC"/>
</dbReference>
<feature type="domain" description="Helicase ATP-binding" evidence="4">
    <location>
        <begin position="131"/>
        <end position="305"/>
    </location>
</feature>
<sequence>MVKEFKTIRHNDIIDELPPIKKSIKRKRSIAHSILSYNKDLDLLDAFDGLTSSAKKQKHEHSKSLTSRSQKCTVSDVNTMPADDTSNDKCLTSKVTTNNNLLVAVANSVPDSYKSIFDFTSFNKMQSEAFPILYQSENNVVVGAPTGSGKTVLFEMAIIQCLTKNAASLNSLKIIYMAPTKALCQEKYSEWQSKFKKIKVGLLTSDTVEYEEHSFYDLNLILCTPEKLDFLSRRWNNYKKAFMTIKLCLVDEIHTINQNRGAVLEAVITRIKKLNSKIRIIAVSATVPNICDIKEWLTTKSKKCELLTFDQSYRPVQLKKIIEALPIDSKNSFQQEKIFISKVPGLIKKYSNGNSTLIFCATRNSTQQTAKLIAQNASHKCTSNNIEYIEDESLKLLCYKGIAFHHAGISLNDRKIIENLFRDNKIFVLCSTSTLAIGVNINCYLVIIKGTKHWSSEGEKEYCELDIQQMIGRSGRPGKYEKGVAVILTTKDKEKLYNSILKCDSPIESSIHFQFLEHICSEIEIGSIDDIETCKEWIALTYFFTRYKKNPSYYNIIEKLSIDTDGDLIDISKNIFDILLSSELITFDKNSKKYTCSEYGKTMCRNYLSFKSINILKAPMSDYSINTLLKLVSRGIAENYSKNIKNTEKIFLRTLNTSPKIKYPLLDKNGSNKKFLLSEYWQKVYLLLQFQLDSIEILNQDNFIQIKSSILQDLSDIWKNATRIIVSLCDIMIFQKKGEGLFNSLYLKRSLNGKAWDDGLKTILQIESLGLQSIKSLKAKNIRNLSELQALKANKLEFYLGLKPGKGYKLKDKIMKLPQLKLSAKCLDTVVASSGKCLSQIEVSIMSLTKQIQKDNYSQNHTVEIMIKNSQNDLCDYRKISFSKIMNNKTFVVPVKLKSQIEYFSVSASVEKIAGSNRAANIYVQCPKDLKHFLPSHTFDMTFEEFDSNNTTSNRFEEDKNKDIVNMLSKAVHRVKTENTTLHISDSENTSASFETSRNKLSNGNYTCHHTCKNKNDCRHLCCHQGIPKSLIKKTSNPGESNHRDLLTISTPKSKPNHNLFDFYEPSELEIDEQISVLDIRNTTNSSASSWGDTELEKYVLKEKPKEKETKHNQLQKPYNPQDVIREMEMDLLSCNSTKKKSLYSTKSTTDFFVDFESDVELDTSRIVNKIKEYSFENCEQSSFISNNNSVVIYNPQYRHKYKQKISTENLPKITRDEFHEISLTTESYDDRIKDYGNRSCNLIKPKADNNNVNKEISRLKDISFNESDFSFEMPKVNKAKEIKGLEFLASDIEVYED</sequence>